<evidence type="ECO:0000313" key="3">
    <source>
        <dbReference type="EMBL" id="MBB3328954.1"/>
    </source>
</evidence>
<feature type="domain" description="GNAT-like C-terminal" evidence="2">
    <location>
        <begin position="150"/>
        <end position="299"/>
    </location>
</feature>
<dbReference type="InterPro" id="IPR041273">
    <property type="entry name" value="NAT_N"/>
</dbReference>
<sequence>MTTPVRADVRAALAAPDLARRLDALGFDPGDATEVRAAAAAALDRPDELTTITTAADRLVDRVGVLPPSDSGPVWAGLDLDADGVLPLLALLVTAPSVAAFHAARGVPADVSAATLADLGQQTRVHRLVHGSFGLATYGWEAGWVWSGALYRLGRLQFDLERQRTVDGTGEEWVLSTHIPRGDGLTAADVEASFAAALPFFAAHFPEHPVQGVHCHSWMLDPRLPELLPGSNLAAFQQRWRIYGEPAVGDDDALFFGFARAGTFAATDLATLTPTSGLQRAVLAVWRAGEHWHAPEGRLVR</sequence>
<dbReference type="Pfam" id="PF18164">
    <property type="entry name" value="GNAT_C"/>
    <property type="match status" value="1"/>
</dbReference>
<evidence type="ECO:0008006" key="5">
    <source>
        <dbReference type="Google" id="ProtNLM"/>
    </source>
</evidence>
<reference evidence="3 4" key="1">
    <citation type="submission" date="2020-08" db="EMBL/GenBank/DDBJ databases">
        <title>Sequencing the genomes of 1000 actinobacteria strains.</title>
        <authorList>
            <person name="Klenk H.-P."/>
        </authorList>
    </citation>
    <scope>NUCLEOTIDE SEQUENCE [LARGE SCALE GENOMIC DNA]</scope>
    <source>
        <strain evidence="3 4">DSM 11053</strain>
    </source>
</reference>
<evidence type="ECO:0000259" key="2">
    <source>
        <dbReference type="Pfam" id="PF18164"/>
    </source>
</evidence>
<dbReference type="Pfam" id="PF18082">
    <property type="entry name" value="NAT_N"/>
    <property type="match status" value="1"/>
</dbReference>
<dbReference type="AlphaFoldDB" id="A0A7W5P8T2"/>
<accession>A0A7W5P8T2</accession>
<evidence type="ECO:0000259" key="1">
    <source>
        <dbReference type="Pfam" id="PF18082"/>
    </source>
</evidence>
<name>A0A7W5P8T2_9ACTN</name>
<evidence type="ECO:0000313" key="4">
    <source>
        <dbReference type="Proteomes" id="UP000565572"/>
    </source>
</evidence>
<proteinExistence type="predicted"/>
<dbReference type="RefSeq" id="WP_183342360.1">
    <property type="nucleotide sequence ID" value="NZ_JACHZG010000007.1"/>
</dbReference>
<dbReference type="EMBL" id="JACHZG010000007">
    <property type="protein sequence ID" value="MBB3328954.1"/>
    <property type="molecule type" value="Genomic_DNA"/>
</dbReference>
<dbReference type="InterPro" id="IPR041644">
    <property type="entry name" value="GNAT_C"/>
</dbReference>
<gene>
    <name evidence="3" type="ORF">FHX39_003951</name>
</gene>
<keyword evidence="4" id="KW-1185">Reference proteome</keyword>
<organism evidence="3 4">
    <name type="scientific">Microlunatus antarcticus</name>
    <dbReference type="NCBI Taxonomy" id="53388"/>
    <lineage>
        <taxon>Bacteria</taxon>
        <taxon>Bacillati</taxon>
        <taxon>Actinomycetota</taxon>
        <taxon>Actinomycetes</taxon>
        <taxon>Propionibacteriales</taxon>
        <taxon>Propionibacteriaceae</taxon>
        <taxon>Microlunatus</taxon>
    </lineage>
</organism>
<dbReference type="Gene3D" id="3.40.630.120">
    <property type="match status" value="1"/>
</dbReference>
<protein>
    <recommendedName>
        <fullName evidence="5">GNAT-like C-terminal domain-containing protein</fullName>
    </recommendedName>
</protein>
<dbReference type="Proteomes" id="UP000565572">
    <property type="component" value="Unassembled WGS sequence"/>
</dbReference>
<feature type="domain" description="N-acyltransferase N-terminal" evidence="1">
    <location>
        <begin position="17"/>
        <end position="142"/>
    </location>
</feature>
<comment type="caution">
    <text evidence="3">The sequence shown here is derived from an EMBL/GenBank/DDBJ whole genome shotgun (WGS) entry which is preliminary data.</text>
</comment>